<evidence type="ECO:0000313" key="7">
    <source>
        <dbReference type="Proteomes" id="UP000694552"/>
    </source>
</evidence>
<evidence type="ECO:0000256" key="4">
    <source>
        <dbReference type="ARBA" id="ARBA00047761"/>
    </source>
</evidence>
<proteinExistence type="inferred from homology"/>
<evidence type="ECO:0000256" key="5">
    <source>
        <dbReference type="ARBA" id="ARBA00048336"/>
    </source>
</evidence>
<keyword evidence="7" id="KW-1185">Reference proteome</keyword>
<dbReference type="AlphaFoldDB" id="A0A8C8A4Z1"/>
<dbReference type="PANTHER" id="PTHR46495:SF1">
    <property type="entry name" value="DUAL SPECIFICITY PHOSPHATASE 21"/>
    <property type="match status" value="1"/>
</dbReference>
<dbReference type="Gene3D" id="3.90.190.10">
    <property type="entry name" value="Protein tyrosine phosphatase superfamily"/>
    <property type="match status" value="1"/>
</dbReference>
<name>A0A8C8A4Z1_9STRI</name>
<comment type="similarity">
    <text evidence="2">Belongs to the protein-tyrosine phosphatase family. Non-receptor class dual specificity subfamily.</text>
</comment>
<dbReference type="PANTHER" id="PTHR46495">
    <property type="entry name" value="DUAL SPECIFICITY PROTEIN PHOSPHATASE 21"/>
    <property type="match status" value="1"/>
</dbReference>
<dbReference type="GO" id="GO:0004725">
    <property type="term" value="F:protein tyrosine phosphatase activity"/>
    <property type="evidence" value="ECO:0007669"/>
    <property type="project" value="TreeGrafter"/>
</dbReference>
<dbReference type="Proteomes" id="UP000694552">
    <property type="component" value="Unplaced"/>
</dbReference>
<comment type="subcellular location">
    <subcellularLocation>
        <location evidence="1">Cytoplasm</location>
    </subcellularLocation>
</comment>
<evidence type="ECO:0000313" key="6">
    <source>
        <dbReference type="Ensembl" id="ENSOSUP00000000307.1"/>
    </source>
</evidence>
<evidence type="ECO:0000256" key="3">
    <source>
        <dbReference type="ARBA" id="ARBA00022490"/>
    </source>
</evidence>
<dbReference type="GO" id="GO:0004722">
    <property type="term" value="F:protein serine/threonine phosphatase activity"/>
    <property type="evidence" value="ECO:0007669"/>
    <property type="project" value="UniProtKB-EC"/>
</dbReference>
<reference evidence="6" key="1">
    <citation type="submission" date="2025-08" db="UniProtKB">
        <authorList>
            <consortium name="Ensembl"/>
        </authorList>
    </citation>
    <scope>IDENTIFICATION</scope>
</reference>
<dbReference type="PRINTS" id="PR01910">
    <property type="entry name" value="ADSPHPHTASEB"/>
</dbReference>
<evidence type="ECO:0000256" key="2">
    <source>
        <dbReference type="ARBA" id="ARBA00008601"/>
    </source>
</evidence>
<dbReference type="Ensembl" id="ENSOSUT00000000315.1">
    <property type="protein sequence ID" value="ENSOSUP00000000307.1"/>
    <property type="gene ID" value="ENSOSUG00000000247.1"/>
</dbReference>
<comment type="catalytic activity">
    <reaction evidence="5">
        <text>O-phospho-L-threonyl-[protein] + H2O = L-threonyl-[protein] + phosphate</text>
        <dbReference type="Rhea" id="RHEA:47004"/>
        <dbReference type="Rhea" id="RHEA-COMP:11060"/>
        <dbReference type="Rhea" id="RHEA-COMP:11605"/>
        <dbReference type="ChEBI" id="CHEBI:15377"/>
        <dbReference type="ChEBI" id="CHEBI:30013"/>
        <dbReference type="ChEBI" id="CHEBI:43474"/>
        <dbReference type="ChEBI" id="CHEBI:61977"/>
        <dbReference type="EC" id="3.1.3.16"/>
    </reaction>
</comment>
<evidence type="ECO:0000256" key="1">
    <source>
        <dbReference type="ARBA" id="ARBA00004496"/>
    </source>
</evidence>
<protein>
    <submittedName>
        <fullName evidence="6">Dual specificity phosphatase 21</fullName>
    </submittedName>
</protein>
<dbReference type="GO" id="GO:0005737">
    <property type="term" value="C:cytoplasm"/>
    <property type="evidence" value="ECO:0007669"/>
    <property type="project" value="UniProtKB-SubCell"/>
</dbReference>
<comment type="catalytic activity">
    <reaction evidence="4">
        <text>O-phospho-L-seryl-[protein] + H2O = L-seryl-[protein] + phosphate</text>
        <dbReference type="Rhea" id="RHEA:20629"/>
        <dbReference type="Rhea" id="RHEA-COMP:9863"/>
        <dbReference type="Rhea" id="RHEA-COMP:11604"/>
        <dbReference type="ChEBI" id="CHEBI:15377"/>
        <dbReference type="ChEBI" id="CHEBI:29999"/>
        <dbReference type="ChEBI" id="CHEBI:43474"/>
        <dbReference type="ChEBI" id="CHEBI:83421"/>
        <dbReference type="EC" id="3.1.3.16"/>
    </reaction>
</comment>
<keyword evidence="3" id="KW-0963">Cytoplasm</keyword>
<reference evidence="6" key="2">
    <citation type="submission" date="2025-09" db="UniProtKB">
        <authorList>
            <consortium name="Ensembl"/>
        </authorList>
    </citation>
    <scope>IDENTIFICATION</scope>
</reference>
<organism evidence="6 7">
    <name type="scientific">Otus sunia</name>
    <name type="common">Oriental scops-owl</name>
    <dbReference type="NCBI Taxonomy" id="257818"/>
    <lineage>
        <taxon>Eukaryota</taxon>
        <taxon>Metazoa</taxon>
        <taxon>Chordata</taxon>
        <taxon>Craniata</taxon>
        <taxon>Vertebrata</taxon>
        <taxon>Euteleostomi</taxon>
        <taxon>Archelosauria</taxon>
        <taxon>Archosauria</taxon>
        <taxon>Dinosauria</taxon>
        <taxon>Saurischia</taxon>
        <taxon>Theropoda</taxon>
        <taxon>Coelurosauria</taxon>
        <taxon>Aves</taxon>
        <taxon>Neognathae</taxon>
        <taxon>Neoaves</taxon>
        <taxon>Telluraves</taxon>
        <taxon>Strigiformes</taxon>
        <taxon>Strigidae</taxon>
        <taxon>Otus</taxon>
    </lineage>
</organism>
<accession>A0A8C8A4Z1</accession>
<dbReference type="InterPro" id="IPR020420">
    <property type="entry name" value="Atypical_DUSP_subfamB"/>
</dbReference>
<sequence>PLLFQDTSTSSQMQNEPSPCITSNLYLGDMVATNSHLLLFTRCISTIINISLEVVNTLCPNIGYLHVPVMDAPTTHISSCFDSMAAKIHGWEHAGSDAAALRCWGEQVPTICLASLWKNNSTSLAGAHAWIESCHPIVQPNNGFWHINRLRKISSPLGMTPDVYENKLRVMLLL</sequence>
<dbReference type="SUPFAM" id="SSF52799">
    <property type="entry name" value="(Phosphotyrosine protein) phosphatases II"/>
    <property type="match status" value="1"/>
</dbReference>
<dbReference type="PRINTS" id="PR01908">
    <property type="entry name" value="ADSPHPHTASE"/>
</dbReference>
<dbReference type="GO" id="GO:0017017">
    <property type="term" value="F:MAP kinase tyrosine/serine/threonine phosphatase activity"/>
    <property type="evidence" value="ECO:0007669"/>
    <property type="project" value="InterPro"/>
</dbReference>
<dbReference type="InterPro" id="IPR029021">
    <property type="entry name" value="Prot-tyrosine_phosphatase-like"/>
</dbReference>